<dbReference type="PANTHER" id="PTHR31632:SF2">
    <property type="entry name" value="PLASMA MEMBRANE IRON PERMEASE"/>
    <property type="match status" value="1"/>
</dbReference>
<name>W7IPX1_9PSEU</name>
<evidence type="ECO:0000313" key="7">
    <source>
        <dbReference type="EMBL" id="EWC58561.1"/>
    </source>
</evidence>
<feature type="transmembrane region" description="Helical" evidence="6">
    <location>
        <begin position="246"/>
        <end position="264"/>
    </location>
</feature>
<dbReference type="eggNOG" id="COG0672">
    <property type="taxonomic scope" value="Bacteria"/>
</dbReference>
<dbReference type="EMBL" id="AYXG01000238">
    <property type="protein sequence ID" value="EWC58561.1"/>
    <property type="molecule type" value="Genomic_DNA"/>
</dbReference>
<dbReference type="OrthoDB" id="7260758at2"/>
<feature type="transmembrane region" description="Helical" evidence="6">
    <location>
        <begin position="73"/>
        <end position="93"/>
    </location>
</feature>
<dbReference type="GO" id="GO:0033573">
    <property type="term" value="C:high-affinity iron permease complex"/>
    <property type="evidence" value="ECO:0007669"/>
    <property type="project" value="InterPro"/>
</dbReference>
<dbReference type="InterPro" id="IPR004923">
    <property type="entry name" value="FTR1/Fip1/EfeU"/>
</dbReference>
<keyword evidence="4 6" id="KW-1133">Transmembrane helix</keyword>
<comment type="subcellular location">
    <subcellularLocation>
        <location evidence="1">Membrane</location>
        <topology evidence="1">Multi-pass membrane protein</topology>
    </subcellularLocation>
</comment>
<evidence type="ECO:0000256" key="1">
    <source>
        <dbReference type="ARBA" id="ARBA00004141"/>
    </source>
</evidence>
<comment type="caution">
    <text evidence="7">The sequence shown here is derived from an EMBL/GenBank/DDBJ whole genome shotgun (WGS) entry which is preliminary data.</text>
</comment>
<dbReference type="Proteomes" id="UP000019277">
    <property type="component" value="Unassembled WGS sequence"/>
</dbReference>
<feature type="transmembrane region" description="Helical" evidence="6">
    <location>
        <begin position="12"/>
        <end position="30"/>
    </location>
</feature>
<dbReference type="PATRIC" id="fig|909613.9.peg.6159"/>
<sequence length="281" mass="29910">MEYAFSSALIGLREGLEAALVVSILVAYLVKTERRSALRWVWAGVVTAVALSVAFGAVVSYTSSTMSFEQQELFGGTMSLVAVAFVTGMVFWMRSTARRISGELRGRLDRAARVGPVAITLVAFLSVGREGLETAVFFYAATDSAGENSGPLVGFLVGLVVAVALGWAIYRGALKVNLTRFFTVTGVLLVFVAAGVLGYGLHDLQEAAFLPGLDTLAFDLSGPVPEDSWYGALLKGIFNYSARTTVLQAVAWVAYVATTLTLFLRPAKKQAQPPVPQGAQP</sequence>
<keyword evidence="5 6" id="KW-0472">Membrane</keyword>
<evidence type="ECO:0000256" key="5">
    <source>
        <dbReference type="ARBA" id="ARBA00023136"/>
    </source>
</evidence>
<reference evidence="7 8" key="1">
    <citation type="journal article" date="2014" name="Genome Announc.">
        <title>Draft Genome Sequence of the Antitrypanosomally Active Sponge-Associated Bacterium Actinokineospora sp. Strain EG49.</title>
        <authorList>
            <person name="Harjes J."/>
            <person name="Ryu T."/>
            <person name="Abdelmohsen U.R."/>
            <person name="Moitinho-Silva L."/>
            <person name="Horn H."/>
            <person name="Ravasi T."/>
            <person name="Hentschel U."/>
        </authorList>
    </citation>
    <scope>NUCLEOTIDE SEQUENCE [LARGE SCALE GENOMIC DNA]</scope>
    <source>
        <strain evidence="7 8">EG49</strain>
    </source>
</reference>
<dbReference type="Pfam" id="PF03239">
    <property type="entry name" value="FTR1"/>
    <property type="match status" value="1"/>
</dbReference>
<dbReference type="STRING" id="909613.UO65_6162"/>
<gene>
    <name evidence="7" type="ORF">UO65_6162</name>
</gene>
<feature type="transmembrane region" description="Helical" evidence="6">
    <location>
        <begin position="182"/>
        <end position="201"/>
    </location>
</feature>
<dbReference type="NCBIfam" id="NF041756">
    <property type="entry name" value="EfeU"/>
    <property type="match status" value="1"/>
</dbReference>
<dbReference type="RefSeq" id="WP_035289551.1">
    <property type="nucleotide sequence ID" value="NZ_AYXG01000238.1"/>
</dbReference>
<protein>
    <submittedName>
        <fullName evidence="7">Ferrous iron transport permease EfeU</fullName>
    </submittedName>
</protein>
<feature type="transmembrane region" description="Helical" evidence="6">
    <location>
        <begin position="114"/>
        <end position="132"/>
    </location>
</feature>
<evidence type="ECO:0000256" key="4">
    <source>
        <dbReference type="ARBA" id="ARBA00022989"/>
    </source>
</evidence>
<evidence type="ECO:0000256" key="6">
    <source>
        <dbReference type="SAM" id="Phobius"/>
    </source>
</evidence>
<keyword evidence="3 6" id="KW-0812">Transmembrane</keyword>
<dbReference type="AlphaFoldDB" id="W7IPX1"/>
<dbReference type="GO" id="GO:0015093">
    <property type="term" value="F:ferrous iron transmembrane transporter activity"/>
    <property type="evidence" value="ECO:0007669"/>
    <property type="project" value="TreeGrafter"/>
</dbReference>
<evidence type="ECO:0000256" key="2">
    <source>
        <dbReference type="ARBA" id="ARBA00008333"/>
    </source>
</evidence>
<accession>W7IPX1</accession>
<organism evidence="7 8">
    <name type="scientific">Actinokineospora spheciospongiae</name>
    <dbReference type="NCBI Taxonomy" id="909613"/>
    <lineage>
        <taxon>Bacteria</taxon>
        <taxon>Bacillati</taxon>
        <taxon>Actinomycetota</taxon>
        <taxon>Actinomycetes</taxon>
        <taxon>Pseudonocardiales</taxon>
        <taxon>Pseudonocardiaceae</taxon>
        <taxon>Actinokineospora</taxon>
    </lineage>
</organism>
<feature type="transmembrane region" description="Helical" evidence="6">
    <location>
        <begin position="37"/>
        <end position="61"/>
    </location>
</feature>
<feature type="transmembrane region" description="Helical" evidence="6">
    <location>
        <begin position="152"/>
        <end position="170"/>
    </location>
</feature>
<comment type="similarity">
    <text evidence="2">Belongs to the oxidase-dependent Fe transporter (OFeT) (TC 9.A.10.1) family.</text>
</comment>
<dbReference type="PANTHER" id="PTHR31632">
    <property type="entry name" value="IRON TRANSPORTER FTH1"/>
    <property type="match status" value="1"/>
</dbReference>
<evidence type="ECO:0000256" key="3">
    <source>
        <dbReference type="ARBA" id="ARBA00022692"/>
    </source>
</evidence>
<evidence type="ECO:0000313" key="8">
    <source>
        <dbReference type="Proteomes" id="UP000019277"/>
    </source>
</evidence>
<keyword evidence="8" id="KW-1185">Reference proteome</keyword>
<proteinExistence type="inferred from homology"/>